<keyword evidence="5" id="KW-1185">Reference proteome</keyword>
<dbReference type="Proteomes" id="UP001642409">
    <property type="component" value="Unassembled WGS sequence"/>
</dbReference>
<proteinExistence type="predicted"/>
<gene>
    <name evidence="1" type="ORF">HINF_LOCUS41432</name>
    <name evidence="2" type="ORF">HINF_LOCUS41434</name>
    <name evidence="3" type="ORF">HINF_LOCUS65714</name>
    <name evidence="4" type="ORF">HINF_LOCUS65716</name>
</gene>
<dbReference type="EMBL" id="CAXDID020000166">
    <property type="protein sequence ID" value="CAL6045844.1"/>
    <property type="molecule type" value="Genomic_DNA"/>
</dbReference>
<dbReference type="EMBL" id="CAXDID020000166">
    <property type="protein sequence ID" value="CAL6045846.1"/>
    <property type="molecule type" value="Genomic_DNA"/>
</dbReference>
<evidence type="ECO:0000313" key="3">
    <source>
        <dbReference type="EMBL" id="CAL6091286.1"/>
    </source>
</evidence>
<protein>
    <submittedName>
        <fullName evidence="1">Uncharacterized protein</fullName>
    </submittedName>
</protein>
<dbReference type="EMBL" id="CAXDID020000434">
    <property type="protein sequence ID" value="CAL6091290.1"/>
    <property type="molecule type" value="Genomic_DNA"/>
</dbReference>
<dbReference type="EMBL" id="CAXDID020000434">
    <property type="protein sequence ID" value="CAL6091286.1"/>
    <property type="molecule type" value="Genomic_DNA"/>
</dbReference>
<reference evidence="1 5" key="1">
    <citation type="submission" date="2024-07" db="EMBL/GenBank/DDBJ databases">
        <authorList>
            <person name="Akdeniz Z."/>
        </authorList>
    </citation>
    <scope>NUCLEOTIDE SEQUENCE [LARGE SCALE GENOMIC DNA]</scope>
</reference>
<evidence type="ECO:0000313" key="1">
    <source>
        <dbReference type="EMBL" id="CAL6045844.1"/>
    </source>
</evidence>
<comment type="caution">
    <text evidence="1">The sequence shown here is derived from an EMBL/GenBank/DDBJ whole genome shotgun (WGS) entry which is preliminary data.</text>
</comment>
<evidence type="ECO:0000313" key="4">
    <source>
        <dbReference type="EMBL" id="CAL6091290.1"/>
    </source>
</evidence>
<organism evidence="1 5">
    <name type="scientific">Hexamita inflata</name>
    <dbReference type="NCBI Taxonomy" id="28002"/>
    <lineage>
        <taxon>Eukaryota</taxon>
        <taxon>Metamonada</taxon>
        <taxon>Diplomonadida</taxon>
        <taxon>Hexamitidae</taxon>
        <taxon>Hexamitinae</taxon>
        <taxon>Hexamita</taxon>
    </lineage>
</organism>
<evidence type="ECO:0000313" key="5">
    <source>
        <dbReference type="Proteomes" id="UP001642409"/>
    </source>
</evidence>
<accession>A0ABP1JT71</accession>
<name>A0ABP1JT71_9EUKA</name>
<sequence>MLTKHQQQQFNQVLHMLIQQITGKQIISLQQLYEETTKLEYANRKGLWKQIANQISATQLQVHDYFFNTWALQFYEDVNIYRSHLKEIFQNACLQTQNYKVAIQISMQNFQKQFPSNKVNERKLYQVLYQYVKVQVNVYLGVHKESKKQKGLKQQLKDDM</sequence>
<evidence type="ECO:0000313" key="2">
    <source>
        <dbReference type="EMBL" id="CAL6045846.1"/>
    </source>
</evidence>